<dbReference type="GO" id="GO:0005886">
    <property type="term" value="C:plasma membrane"/>
    <property type="evidence" value="ECO:0007669"/>
    <property type="project" value="TreeGrafter"/>
</dbReference>
<dbReference type="InterPro" id="IPR027463">
    <property type="entry name" value="AcrB_DN_DC_subdom"/>
</dbReference>
<organism evidence="2 3">
    <name type="scientific">Alistipes finegoldii</name>
    <dbReference type="NCBI Taxonomy" id="214856"/>
    <lineage>
        <taxon>Bacteria</taxon>
        <taxon>Pseudomonadati</taxon>
        <taxon>Bacteroidota</taxon>
        <taxon>Bacteroidia</taxon>
        <taxon>Bacteroidales</taxon>
        <taxon>Rikenellaceae</taxon>
        <taxon>Alistipes</taxon>
    </lineage>
</organism>
<feature type="transmembrane region" description="Helical" evidence="1">
    <location>
        <begin position="340"/>
        <end position="359"/>
    </location>
</feature>
<keyword evidence="1" id="KW-0472">Membrane</keyword>
<dbReference type="AlphaFoldDB" id="A0AAE4LN97"/>
<dbReference type="Proteomes" id="UP001181347">
    <property type="component" value="Unassembled WGS sequence"/>
</dbReference>
<accession>A0AAE4LN97</accession>
<dbReference type="Gene3D" id="3.30.70.1430">
    <property type="entry name" value="Multidrug efflux transporter AcrB pore domain"/>
    <property type="match status" value="2"/>
</dbReference>
<comment type="caution">
    <text evidence="2">The sequence shown here is derived from an EMBL/GenBank/DDBJ whole genome shotgun (WGS) entry which is preliminary data.</text>
</comment>
<dbReference type="PANTHER" id="PTHR32063">
    <property type="match status" value="1"/>
</dbReference>
<dbReference type="InterPro" id="IPR001036">
    <property type="entry name" value="Acrflvin-R"/>
</dbReference>
<feature type="transmembrane region" description="Helical" evidence="1">
    <location>
        <begin position="520"/>
        <end position="545"/>
    </location>
</feature>
<feature type="transmembrane region" description="Helical" evidence="1">
    <location>
        <begin position="366"/>
        <end position="389"/>
    </location>
</feature>
<dbReference type="RefSeq" id="WP_022044286.1">
    <property type="nucleotide sequence ID" value="NZ_BAAFKU010000006.1"/>
</dbReference>
<feature type="transmembrane region" description="Helical" evidence="1">
    <location>
        <begin position="436"/>
        <end position="455"/>
    </location>
</feature>
<proteinExistence type="predicted"/>
<dbReference type="Gene3D" id="1.20.1640.10">
    <property type="entry name" value="Multidrug efflux transporter AcrB transmembrane domain"/>
    <property type="match status" value="2"/>
</dbReference>
<feature type="transmembrane region" description="Helical" evidence="1">
    <location>
        <begin position="985"/>
        <end position="1011"/>
    </location>
</feature>
<feature type="transmembrane region" description="Helical" evidence="1">
    <location>
        <begin position="887"/>
        <end position="907"/>
    </location>
</feature>
<feature type="transmembrane region" description="Helical" evidence="1">
    <location>
        <begin position="395"/>
        <end position="416"/>
    </location>
</feature>
<name>A0AAE4LN97_9BACT</name>
<keyword evidence="1" id="KW-0812">Transmembrane</keyword>
<dbReference type="SUPFAM" id="SSF82866">
    <property type="entry name" value="Multidrug efflux transporter AcrB transmembrane domain"/>
    <property type="match status" value="2"/>
</dbReference>
<feature type="transmembrane region" description="Helical" evidence="1">
    <location>
        <begin position="960"/>
        <end position="979"/>
    </location>
</feature>
<dbReference type="EMBL" id="JAWDES010000005">
    <property type="protein sequence ID" value="MDU0261156.1"/>
    <property type="molecule type" value="Genomic_DNA"/>
</dbReference>
<reference evidence="2" key="1">
    <citation type="submission" date="2023-10" db="EMBL/GenBank/DDBJ databases">
        <title>Genome Sequence of the Bacteria from From Gut Wall in Crohn's Disease.</title>
        <authorList>
            <person name="Rodriguez-Palacios A."/>
        </authorList>
    </citation>
    <scope>NUCLEOTIDE SEQUENCE</scope>
    <source>
        <strain evidence="2">CavFT-hAR58</strain>
    </source>
</reference>
<dbReference type="Gene3D" id="3.30.70.1320">
    <property type="entry name" value="Multidrug efflux transporter AcrB pore domain like"/>
    <property type="match status" value="1"/>
</dbReference>
<evidence type="ECO:0000256" key="1">
    <source>
        <dbReference type="SAM" id="Phobius"/>
    </source>
</evidence>
<keyword evidence="1" id="KW-1133">Transmembrane helix</keyword>
<dbReference type="PRINTS" id="PR00702">
    <property type="entry name" value="ACRIFLAVINRP"/>
</dbReference>
<sequence length="1016" mass="112678">MGRSANIISWSMRNFRITFLLVGCLFVFGIYGLVHIPKQEFPEYTIRQGVVVGVYPGATSEEVEEQLAKPLEQFLMTYKEVKRSKTTSTSQNGMCYVMVELNDDVNDKDEVWSKIKHGLAAFKMQLPAGVAALVTNDDFGDTSALLITLESDTRSYRELKGYMDDLSDRLRRIESVSNLRPYGVQQEQISVYADHDRLAAYGIGEKVLSAALASQGLTPAGGSVSNGETETPIHIAPSLAGEREVAEQIVWSDPEGHVLRVKDVARVVREYDDPDSYIRNNGHRCVLLSMEMRGGYNIVEYGREVDEVLHAFMEEELPSDVAVQRIADQAKVVGDSVHSFLRDLFVAMAIIILVMMLLFPLRSAVVAAVTIPLSTFISVGVMYLCGIPLNTVTLAALVVVLGMIVDNSIVVIDGYLDYIGRGHSRWYAAVESAREFFPSLLLATICICMIFYPILFTMTGMMRDFLTYFPWTITINLMVSLLLAVLVIPFLEIVIIPAVQPRKEGRKSVTDRVHDIYRRVLAWTFRHGWLTISLGLASVAVSLVLATQLKLRMVPFADRDQFAVEIYLRPDTPLDRTGAVADSVYRMLRADGRVKSVTSFVGCSSPRFQMSYAPQIAGKNYAQFIVNTTSIDDTEDILDRYADAWADRFPEAYVKFKQLDYQNVPSLEFRFYGSDIDSLRAAGDRLMDRMRRMPELMWVHSDYEDPRAVVDVRLDPVTAPQLGVTRTLAAVNLALAAGDVPVGAVWEGDYKLPVVLKNDVRRGERSLSDVGDTYVSSPVPGVSVPLRQIADVGPAWSESKIVHRNGMRCLTVTADLKRGANAMRVNSRISELIDKELTLPAGIATELGGAYEFDWETIPPIASGLTISLVIIFFFILVNFRKFGITLVVMASMSLCLFGAVVGLRIADFTIGLTSVLGFITLLGMIVRNVILMYQHAEDKRKVCHWSGRLAAYDAGKRRMVPIFLTTATTAVGVVPMMLGGSTFWAPVGITIFAGGIGSLILVVTILPVLYSKIYK</sequence>
<feature type="transmembrane region" description="Helical" evidence="1">
    <location>
        <begin position="913"/>
        <end position="932"/>
    </location>
</feature>
<dbReference type="PANTHER" id="PTHR32063:SF18">
    <property type="entry name" value="CATION EFFLUX SYSTEM PROTEIN"/>
    <property type="match status" value="1"/>
</dbReference>
<evidence type="ECO:0000313" key="3">
    <source>
        <dbReference type="Proteomes" id="UP001181347"/>
    </source>
</evidence>
<dbReference type="Gene3D" id="3.30.70.1440">
    <property type="entry name" value="Multidrug efflux transporter AcrB pore domain"/>
    <property type="match status" value="1"/>
</dbReference>
<dbReference type="Pfam" id="PF00873">
    <property type="entry name" value="ACR_tran"/>
    <property type="match status" value="1"/>
</dbReference>
<gene>
    <name evidence="2" type="ORF">RVH17_13755</name>
</gene>
<dbReference type="SUPFAM" id="SSF82693">
    <property type="entry name" value="Multidrug efflux transporter AcrB pore domain, PN1, PN2, PC1 and PC2 subdomains"/>
    <property type="match status" value="2"/>
</dbReference>
<dbReference type="GO" id="GO:0042910">
    <property type="term" value="F:xenobiotic transmembrane transporter activity"/>
    <property type="evidence" value="ECO:0007669"/>
    <property type="project" value="TreeGrafter"/>
</dbReference>
<evidence type="ECO:0000313" key="2">
    <source>
        <dbReference type="EMBL" id="MDU0261156.1"/>
    </source>
</evidence>
<dbReference type="SUPFAM" id="SSF82714">
    <property type="entry name" value="Multidrug efflux transporter AcrB TolC docking domain, DN and DC subdomains"/>
    <property type="match status" value="2"/>
</dbReference>
<protein>
    <submittedName>
        <fullName evidence="2">Efflux RND transporter permease subunit</fullName>
    </submittedName>
</protein>
<feature type="transmembrane region" description="Helical" evidence="1">
    <location>
        <begin position="475"/>
        <end position="499"/>
    </location>
</feature>
<dbReference type="Gene3D" id="3.30.2090.10">
    <property type="entry name" value="Multidrug efflux transporter AcrB TolC docking domain, DN and DC subdomains"/>
    <property type="match status" value="2"/>
</dbReference>
<feature type="transmembrane region" description="Helical" evidence="1">
    <location>
        <begin position="861"/>
        <end position="880"/>
    </location>
</feature>